<dbReference type="AlphaFoldDB" id="A0A821LMF2"/>
<dbReference type="PANTHER" id="PTHR46298:SF1">
    <property type="entry name" value="ANDROGLOBIN"/>
    <property type="match status" value="1"/>
</dbReference>
<comment type="caution">
    <text evidence="3">The sequence shown here is derived from an EMBL/GenBank/DDBJ whole genome shotgun (WGS) entry which is preliminary data.</text>
</comment>
<organism evidence="3 4">
    <name type="scientific">Rotaria socialis</name>
    <dbReference type="NCBI Taxonomy" id="392032"/>
    <lineage>
        <taxon>Eukaryota</taxon>
        <taxon>Metazoa</taxon>
        <taxon>Spiralia</taxon>
        <taxon>Gnathifera</taxon>
        <taxon>Rotifera</taxon>
        <taxon>Eurotatoria</taxon>
        <taxon>Bdelloidea</taxon>
        <taxon>Philodinida</taxon>
        <taxon>Philodinidae</taxon>
        <taxon>Rotaria</taxon>
    </lineage>
</organism>
<feature type="non-terminal residue" evidence="3">
    <location>
        <position position="1"/>
    </location>
</feature>
<dbReference type="InterPro" id="IPR053033">
    <property type="entry name" value="Androglobin-like"/>
</dbReference>
<dbReference type="EMBL" id="CAJOBP010040897">
    <property type="protein sequence ID" value="CAF4753813.1"/>
    <property type="molecule type" value="Genomic_DNA"/>
</dbReference>
<comment type="caution">
    <text evidence="1">Lacks conserved residue(s) required for the propagation of feature annotation.</text>
</comment>
<dbReference type="InterPro" id="IPR038765">
    <property type="entry name" value="Papain-like_cys_pep_sf"/>
</dbReference>
<gene>
    <name evidence="3" type="ORF">UJA718_LOCUS39075</name>
</gene>
<dbReference type="GO" id="GO:0006508">
    <property type="term" value="P:proteolysis"/>
    <property type="evidence" value="ECO:0007669"/>
    <property type="project" value="InterPro"/>
</dbReference>
<keyword evidence="4" id="KW-1185">Reference proteome</keyword>
<dbReference type="PROSITE" id="PS50203">
    <property type="entry name" value="CALPAIN_CAT"/>
    <property type="match status" value="1"/>
</dbReference>
<name>A0A821LMF2_9BILA</name>
<evidence type="ECO:0000313" key="3">
    <source>
        <dbReference type="EMBL" id="CAF4753813.1"/>
    </source>
</evidence>
<evidence type="ECO:0000259" key="2">
    <source>
        <dbReference type="PROSITE" id="PS50203"/>
    </source>
</evidence>
<dbReference type="InterPro" id="IPR001300">
    <property type="entry name" value="Peptidase_C2_calpain_cat"/>
</dbReference>
<reference evidence="3" key="1">
    <citation type="submission" date="2021-02" db="EMBL/GenBank/DDBJ databases">
        <authorList>
            <person name="Nowell W R."/>
        </authorList>
    </citation>
    <scope>NUCLEOTIDE SEQUENCE</scope>
</reference>
<sequence length="164" mass="19401">EQWKRPSEFLTTDKSPVVVDTDLGIQSFDLVKPNQHLHHSEIMRKIISEITALWDICRKERYKNTNITSDNTNESNRRIERTWRPWEHIYALNKVSKQPFITPYNPSGKYVVRLFFLGAWRKIIIDDTIPFDSENRCLLPQTSLPHELWPMLLSKALLKIISLE</sequence>
<evidence type="ECO:0000313" key="4">
    <source>
        <dbReference type="Proteomes" id="UP000663873"/>
    </source>
</evidence>
<dbReference type="PANTHER" id="PTHR46298">
    <property type="entry name" value="ANDROGLOBIN"/>
    <property type="match status" value="1"/>
</dbReference>
<feature type="domain" description="Calpain catalytic" evidence="2">
    <location>
        <begin position="1"/>
        <end position="160"/>
    </location>
</feature>
<accession>A0A821LMF2</accession>
<dbReference type="Pfam" id="PF00648">
    <property type="entry name" value="Peptidase_C2"/>
    <property type="match status" value="1"/>
</dbReference>
<dbReference type="SUPFAM" id="SSF54001">
    <property type="entry name" value="Cysteine proteinases"/>
    <property type="match status" value="1"/>
</dbReference>
<evidence type="ECO:0000256" key="1">
    <source>
        <dbReference type="PROSITE-ProRule" id="PRU00239"/>
    </source>
</evidence>
<proteinExistence type="predicted"/>
<dbReference type="Proteomes" id="UP000663873">
    <property type="component" value="Unassembled WGS sequence"/>
</dbReference>
<dbReference type="GO" id="GO:0004198">
    <property type="term" value="F:calcium-dependent cysteine-type endopeptidase activity"/>
    <property type="evidence" value="ECO:0007669"/>
    <property type="project" value="InterPro"/>
</dbReference>
<protein>
    <recommendedName>
        <fullName evidence="2">Calpain catalytic domain-containing protein</fullName>
    </recommendedName>
</protein>